<reference evidence="2 3" key="1">
    <citation type="journal article" date="2015" name="Genome Biol. Evol.">
        <title>Characterization of Three Mycobacterium spp. with Potential Use in Bioremediation by Genome Sequencing and Comparative Genomics.</title>
        <authorList>
            <person name="Das S."/>
            <person name="Pettersson B.M."/>
            <person name="Behra P.R."/>
            <person name="Ramesh M."/>
            <person name="Dasgupta S."/>
            <person name="Bhattacharya A."/>
            <person name="Kirsebom L.A."/>
        </authorList>
    </citation>
    <scope>NUCLEOTIDE SEQUENCE [LARGE SCALE GENOMIC DNA]</scope>
    <source>
        <strain evidence="2 3">DSM 43826</strain>
    </source>
</reference>
<organism evidence="2 3">
    <name type="scientific">Mycolicibacterium chlorophenolicum</name>
    <dbReference type="NCBI Taxonomy" id="37916"/>
    <lineage>
        <taxon>Bacteria</taxon>
        <taxon>Bacillati</taxon>
        <taxon>Actinomycetota</taxon>
        <taxon>Actinomycetes</taxon>
        <taxon>Mycobacteriales</taxon>
        <taxon>Mycobacteriaceae</taxon>
        <taxon>Mycolicibacterium</taxon>
    </lineage>
</organism>
<dbReference type="RefSeq" id="WP_131722656.1">
    <property type="nucleotide sequence ID" value="NZ_JYNL01000044.1"/>
</dbReference>
<dbReference type="STRING" id="37916.MCHLDSM_04007"/>
<feature type="signal peptide" evidence="1">
    <location>
        <begin position="1"/>
        <end position="26"/>
    </location>
</feature>
<proteinExistence type="predicted"/>
<dbReference type="EMBL" id="JYNL01000044">
    <property type="protein sequence ID" value="KMO72351.1"/>
    <property type="molecule type" value="Genomic_DNA"/>
</dbReference>
<evidence type="ECO:0000256" key="1">
    <source>
        <dbReference type="SAM" id="SignalP"/>
    </source>
</evidence>
<accession>A0A0J6YHG3</accession>
<keyword evidence="3" id="KW-1185">Reference proteome</keyword>
<dbReference type="AlphaFoldDB" id="A0A0J6YHG3"/>
<name>A0A0J6YHG3_9MYCO</name>
<dbReference type="PATRIC" id="fig|37916.4.peg.3973"/>
<comment type="caution">
    <text evidence="2">The sequence shown here is derived from an EMBL/GenBank/DDBJ whole genome shotgun (WGS) entry which is preliminary data.</text>
</comment>
<protein>
    <submittedName>
        <fullName evidence="2">Uncharacterized protein</fullName>
    </submittedName>
</protein>
<gene>
    <name evidence="2" type="ORF">MCHLDSM_04007</name>
</gene>
<dbReference type="Proteomes" id="UP000036513">
    <property type="component" value="Unassembled WGS sequence"/>
</dbReference>
<sequence precursor="true">MIRGLTTAAMAAAAAAAVLTAPLAGAAPNANGVSHANEHAAKGIATASAAGGGRGVASAAGSGPGPVLAAVAAKAPAQAQPGLAKANCRAAQVCPTDPAPEEDATS</sequence>
<feature type="chain" id="PRO_5005285074" evidence="1">
    <location>
        <begin position="27"/>
        <end position="106"/>
    </location>
</feature>
<evidence type="ECO:0000313" key="3">
    <source>
        <dbReference type="Proteomes" id="UP000036513"/>
    </source>
</evidence>
<keyword evidence="1" id="KW-0732">Signal</keyword>
<evidence type="ECO:0000313" key="2">
    <source>
        <dbReference type="EMBL" id="KMO72351.1"/>
    </source>
</evidence>